<evidence type="ECO:0000256" key="3">
    <source>
        <dbReference type="ARBA" id="ARBA00022723"/>
    </source>
</evidence>
<keyword evidence="7" id="KW-0805">Transcription regulation</keyword>
<feature type="domain" description="C2H2-type" evidence="12">
    <location>
        <begin position="155"/>
        <end position="183"/>
    </location>
</feature>
<evidence type="ECO:0000256" key="8">
    <source>
        <dbReference type="ARBA" id="ARBA00023125"/>
    </source>
</evidence>
<feature type="domain" description="C2H2-type" evidence="12">
    <location>
        <begin position="184"/>
        <end position="211"/>
    </location>
</feature>
<evidence type="ECO:0000256" key="7">
    <source>
        <dbReference type="ARBA" id="ARBA00023015"/>
    </source>
</evidence>
<evidence type="ECO:0000256" key="11">
    <source>
        <dbReference type="PROSITE-ProRule" id="PRU00042"/>
    </source>
</evidence>
<accession>A0A672ZYB6</accession>
<proteinExistence type="inferred from homology"/>
<dbReference type="InterPro" id="IPR013087">
    <property type="entry name" value="Znf_C2H2_type"/>
</dbReference>
<dbReference type="GO" id="GO:0000977">
    <property type="term" value="F:RNA polymerase II transcription regulatory region sequence-specific DNA binding"/>
    <property type="evidence" value="ECO:0007669"/>
    <property type="project" value="TreeGrafter"/>
</dbReference>
<keyword evidence="9" id="KW-0804">Transcription</keyword>
<dbReference type="FunFam" id="3.30.160.60:FF:001506">
    <property type="entry name" value="Zinc finger protein"/>
    <property type="match status" value="1"/>
</dbReference>
<keyword evidence="4" id="KW-0677">Repeat</keyword>
<dbReference type="AlphaFoldDB" id="A0A672ZYB6"/>
<dbReference type="FunFam" id="3.30.160.60:FF:002343">
    <property type="entry name" value="Zinc finger protein 33A"/>
    <property type="match status" value="2"/>
</dbReference>
<feature type="domain" description="C2H2-type" evidence="12">
    <location>
        <begin position="240"/>
        <end position="267"/>
    </location>
</feature>
<keyword evidence="6" id="KW-0862">Zinc</keyword>
<keyword evidence="3" id="KW-0479">Metal-binding</keyword>
<dbReference type="GO" id="GO:0005634">
    <property type="term" value="C:nucleus"/>
    <property type="evidence" value="ECO:0007669"/>
    <property type="project" value="UniProtKB-SubCell"/>
</dbReference>
<evidence type="ECO:0000256" key="5">
    <source>
        <dbReference type="ARBA" id="ARBA00022771"/>
    </source>
</evidence>
<evidence type="ECO:0000256" key="1">
    <source>
        <dbReference type="ARBA" id="ARBA00004123"/>
    </source>
</evidence>
<reference evidence="13" key="2">
    <citation type="submission" date="2025-08" db="UniProtKB">
        <authorList>
            <consortium name="Ensembl"/>
        </authorList>
    </citation>
    <scope>IDENTIFICATION</scope>
</reference>
<evidence type="ECO:0000256" key="4">
    <source>
        <dbReference type="ARBA" id="ARBA00022737"/>
    </source>
</evidence>
<keyword evidence="14" id="KW-1185">Reference proteome</keyword>
<keyword evidence="8" id="KW-0238">DNA-binding</keyword>
<protein>
    <recommendedName>
        <fullName evidence="12">C2H2-type domain-containing protein</fullName>
    </recommendedName>
</protein>
<comment type="subcellular location">
    <subcellularLocation>
        <location evidence="1">Nucleus</location>
    </subcellularLocation>
</comment>
<dbReference type="InParanoid" id="A0A672ZYB6"/>
<dbReference type="PANTHER" id="PTHR24409:SF295">
    <property type="entry name" value="AZ2-RELATED"/>
    <property type="match status" value="1"/>
</dbReference>
<evidence type="ECO:0000313" key="14">
    <source>
        <dbReference type="Proteomes" id="UP000472271"/>
    </source>
</evidence>
<dbReference type="Pfam" id="PF13894">
    <property type="entry name" value="zf-C2H2_4"/>
    <property type="match status" value="1"/>
</dbReference>
<keyword evidence="10" id="KW-0539">Nucleus</keyword>
<dbReference type="Gene3D" id="3.30.160.60">
    <property type="entry name" value="Classic Zinc Finger"/>
    <property type="match status" value="6"/>
</dbReference>
<feature type="domain" description="C2H2-type" evidence="12">
    <location>
        <begin position="212"/>
        <end position="239"/>
    </location>
</feature>
<dbReference type="GO" id="GO:0000981">
    <property type="term" value="F:DNA-binding transcription factor activity, RNA polymerase II-specific"/>
    <property type="evidence" value="ECO:0007669"/>
    <property type="project" value="TreeGrafter"/>
</dbReference>
<organism evidence="13 14">
    <name type="scientific">Sphaeramia orbicularis</name>
    <name type="common">orbiculate cardinalfish</name>
    <dbReference type="NCBI Taxonomy" id="375764"/>
    <lineage>
        <taxon>Eukaryota</taxon>
        <taxon>Metazoa</taxon>
        <taxon>Chordata</taxon>
        <taxon>Craniata</taxon>
        <taxon>Vertebrata</taxon>
        <taxon>Euteleostomi</taxon>
        <taxon>Actinopterygii</taxon>
        <taxon>Neopterygii</taxon>
        <taxon>Teleostei</taxon>
        <taxon>Neoteleostei</taxon>
        <taxon>Acanthomorphata</taxon>
        <taxon>Gobiaria</taxon>
        <taxon>Kurtiformes</taxon>
        <taxon>Apogonoidei</taxon>
        <taxon>Apogonidae</taxon>
        <taxon>Apogoninae</taxon>
        <taxon>Sphaeramia</taxon>
    </lineage>
</organism>
<evidence type="ECO:0000256" key="6">
    <source>
        <dbReference type="ARBA" id="ARBA00022833"/>
    </source>
</evidence>
<keyword evidence="5 11" id="KW-0863">Zinc-finger</keyword>
<dbReference type="FunFam" id="3.30.160.60:FF:000690">
    <property type="entry name" value="Zinc finger protein 354C"/>
    <property type="match status" value="1"/>
</dbReference>
<dbReference type="Pfam" id="PF00096">
    <property type="entry name" value="zf-C2H2"/>
    <property type="match status" value="5"/>
</dbReference>
<feature type="domain" description="C2H2-type" evidence="12">
    <location>
        <begin position="99"/>
        <end position="126"/>
    </location>
</feature>
<name>A0A672ZYB6_9TELE</name>
<feature type="domain" description="C2H2-type" evidence="12">
    <location>
        <begin position="268"/>
        <end position="294"/>
    </location>
</feature>
<dbReference type="InterPro" id="IPR036236">
    <property type="entry name" value="Znf_C2H2_sf"/>
</dbReference>
<dbReference type="FunFam" id="3.30.160.60:FF:001498">
    <property type="entry name" value="Zinc finger protein 404"/>
    <property type="match status" value="1"/>
</dbReference>
<feature type="domain" description="C2H2-type" evidence="12">
    <location>
        <begin position="127"/>
        <end position="154"/>
    </location>
</feature>
<evidence type="ECO:0000313" key="13">
    <source>
        <dbReference type="Ensembl" id="ENSSORP00005021293.1"/>
    </source>
</evidence>
<dbReference type="Proteomes" id="UP000472271">
    <property type="component" value="Chromosome 1"/>
</dbReference>
<dbReference type="PROSITE" id="PS00028">
    <property type="entry name" value="ZINC_FINGER_C2H2_1"/>
    <property type="match status" value="7"/>
</dbReference>
<dbReference type="SUPFAM" id="SSF57667">
    <property type="entry name" value="beta-beta-alpha zinc fingers"/>
    <property type="match status" value="4"/>
</dbReference>
<evidence type="ECO:0000256" key="2">
    <source>
        <dbReference type="ARBA" id="ARBA00006991"/>
    </source>
</evidence>
<dbReference type="PROSITE" id="PS50157">
    <property type="entry name" value="ZINC_FINGER_C2H2_2"/>
    <property type="match status" value="7"/>
</dbReference>
<evidence type="ECO:0000259" key="12">
    <source>
        <dbReference type="PROSITE" id="PS50157"/>
    </source>
</evidence>
<dbReference type="SMART" id="SM00355">
    <property type="entry name" value="ZnF_C2H2"/>
    <property type="match status" value="7"/>
</dbReference>
<dbReference type="GO" id="GO:0008270">
    <property type="term" value="F:zinc ion binding"/>
    <property type="evidence" value="ECO:0007669"/>
    <property type="project" value="UniProtKB-KW"/>
</dbReference>
<evidence type="ECO:0000256" key="10">
    <source>
        <dbReference type="ARBA" id="ARBA00023242"/>
    </source>
</evidence>
<evidence type="ECO:0000256" key="9">
    <source>
        <dbReference type="ARBA" id="ARBA00023163"/>
    </source>
</evidence>
<reference evidence="13" key="1">
    <citation type="submission" date="2019-06" db="EMBL/GenBank/DDBJ databases">
        <authorList>
            <consortium name="Wellcome Sanger Institute Data Sharing"/>
        </authorList>
    </citation>
    <scope>NUCLEOTIDE SEQUENCE [LARGE SCALE GENOMIC DNA]</scope>
</reference>
<dbReference type="Ensembl" id="ENSSORT00005021936.1">
    <property type="protein sequence ID" value="ENSSORP00005021293.1"/>
    <property type="gene ID" value="ENSSORG00005010421.1"/>
</dbReference>
<reference evidence="13" key="3">
    <citation type="submission" date="2025-09" db="UniProtKB">
        <authorList>
            <consortium name="Ensembl"/>
        </authorList>
    </citation>
    <scope>IDENTIFICATION</scope>
</reference>
<sequence>MLSVLGDIVHLFLKKQILKLAGCKGVKKVIVKGIWTPPLLPASEASPTGEAKSKKETKCQNQQIIYPPSPTLYPIPVRAPPIISPLQPLSVIGGRLLRNQCGACGRVFSTSAALENHVGLHTRSRPFSCKLCGKSFLDSKGLKRHDRVHRNGRIHVCPKCGKGFVYTFCLTKHLQMVHGKVRPFNCKVCKKGFFTERDLEGHIRIHTGEKPFHCNLCERKFPRRADLNVHLRWHNGEKRHWCPFCGKGFLDFNNLKRHKYIHTGEKPHSCPQCAKRFTQSSHLKKHLRNVHKIQ</sequence>
<comment type="similarity">
    <text evidence="2">Belongs to the krueppel C2H2-type zinc-finger protein family.</text>
</comment>
<dbReference type="PANTHER" id="PTHR24409">
    <property type="entry name" value="ZINC FINGER PROTEIN 142"/>
    <property type="match status" value="1"/>
</dbReference>